<dbReference type="GO" id="GO:0004842">
    <property type="term" value="F:ubiquitin-protein transferase activity"/>
    <property type="evidence" value="ECO:0007669"/>
    <property type="project" value="TreeGrafter"/>
</dbReference>
<dbReference type="InterPro" id="IPR013083">
    <property type="entry name" value="Znf_RING/FYVE/PHD"/>
</dbReference>
<keyword evidence="2" id="KW-0863">Zinc-finger</keyword>
<dbReference type="OMA" id="EDSESCC"/>
<dbReference type="FunFam" id="3.30.40.10:FF:000239">
    <property type="entry name" value="probable BOI-related E3 ubiquitin-protein ligase 2"/>
    <property type="match status" value="1"/>
</dbReference>
<sequence>MALQARLHSENLGFPLCGSQEFMDSGSLFYEACFNLQQQQQMQQLQNQQQRNQILDFNVSQVVSPSTSDNLLPMKFSQSLAAQVEKQRQEIDTFIGLQNDRLRLVLQEQRKQQIAILLSRLESRTLSLLKQKDEERTKAAKKTMELEDCLRRAQMEFETWQRISRENEAMVIALNKTLEQVREDVCCFSSGAAEDAESCCDFSHALNRQDRDEEEQTKKMVCKGCNSQSSCILFLPCRHLCSCKSCEAFLDLCPVCNSAKKATIEVFMS</sequence>
<evidence type="ECO:0000256" key="2">
    <source>
        <dbReference type="ARBA" id="ARBA00022771"/>
    </source>
</evidence>
<keyword evidence="5" id="KW-1185">Reference proteome</keyword>
<dbReference type="AlphaFoldDB" id="A0A835CZF2"/>
<reference evidence="4 5" key="1">
    <citation type="submission" date="2020-04" db="EMBL/GenBank/DDBJ databases">
        <title>Plant Genome Project.</title>
        <authorList>
            <person name="Zhang R.-G."/>
        </authorList>
    </citation>
    <scope>NUCLEOTIDE SEQUENCE [LARGE SCALE GENOMIC DNA]</scope>
    <source>
        <strain evidence="4">YNK0</strain>
        <tissue evidence="4">Leaf</tissue>
    </source>
</reference>
<evidence type="ECO:0008006" key="6">
    <source>
        <dbReference type="Google" id="ProtNLM"/>
    </source>
</evidence>
<dbReference type="OrthoDB" id="1711136at2759"/>
<name>A0A835CZF2_TETSI</name>
<dbReference type="GO" id="GO:0008270">
    <property type="term" value="F:zinc ion binding"/>
    <property type="evidence" value="ECO:0007669"/>
    <property type="project" value="UniProtKB-KW"/>
</dbReference>
<dbReference type="Proteomes" id="UP000655225">
    <property type="component" value="Unassembled WGS sequence"/>
</dbReference>
<evidence type="ECO:0000313" key="5">
    <source>
        <dbReference type="Proteomes" id="UP000655225"/>
    </source>
</evidence>
<keyword evidence="1" id="KW-0479">Metal-binding</keyword>
<evidence type="ECO:0000313" key="4">
    <source>
        <dbReference type="EMBL" id="KAF8377800.1"/>
    </source>
</evidence>
<dbReference type="Gene3D" id="3.30.40.10">
    <property type="entry name" value="Zinc/RING finger domain, C3HC4 (zinc finger)"/>
    <property type="match status" value="1"/>
</dbReference>
<dbReference type="EMBL" id="JABCRI010000024">
    <property type="protein sequence ID" value="KAF8377800.1"/>
    <property type="molecule type" value="Genomic_DNA"/>
</dbReference>
<proteinExistence type="predicted"/>
<dbReference type="PANTHER" id="PTHR42647">
    <property type="entry name" value="SBP (S-RIBONUCLEASE BINDING PROTEIN) FAMILY PROTEIN"/>
    <property type="match status" value="1"/>
</dbReference>
<comment type="caution">
    <text evidence="4">The sequence shown here is derived from an EMBL/GenBank/DDBJ whole genome shotgun (WGS) entry which is preliminary data.</text>
</comment>
<protein>
    <recommendedName>
        <fullName evidence="6">RING-type domain-containing protein</fullName>
    </recommendedName>
</protein>
<organism evidence="4 5">
    <name type="scientific">Tetracentron sinense</name>
    <name type="common">Spur-leaf</name>
    <dbReference type="NCBI Taxonomy" id="13715"/>
    <lineage>
        <taxon>Eukaryota</taxon>
        <taxon>Viridiplantae</taxon>
        <taxon>Streptophyta</taxon>
        <taxon>Embryophyta</taxon>
        <taxon>Tracheophyta</taxon>
        <taxon>Spermatophyta</taxon>
        <taxon>Magnoliopsida</taxon>
        <taxon>Trochodendrales</taxon>
        <taxon>Trochodendraceae</taxon>
        <taxon>Tetracentron</taxon>
    </lineage>
</organism>
<dbReference type="PIRSF" id="PIRSF036836">
    <property type="entry name" value="RNase_bind_SBP1"/>
    <property type="match status" value="1"/>
</dbReference>
<keyword evidence="3" id="KW-0862">Zinc</keyword>
<dbReference type="PANTHER" id="PTHR42647:SF22">
    <property type="entry name" value="BOI-RELATED E3 UBIQUITIN-PROTEIN LIGASE 2-RELATED"/>
    <property type="match status" value="1"/>
</dbReference>
<dbReference type="Pfam" id="PF13920">
    <property type="entry name" value="zf-C3HC4_3"/>
    <property type="match status" value="1"/>
</dbReference>
<evidence type="ECO:0000256" key="3">
    <source>
        <dbReference type="ARBA" id="ARBA00022833"/>
    </source>
</evidence>
<gene>
    <name evidence="4" type="ORF">HHK36_031185</name>
</gene>
<evidence type="ECO:0000256" key="1">
    <source>
        <dbReference type="ARBA" id="ARBA00022723"/>
    </source>
</evidence>
<accession>A0A835CZF2</accession>